<dbReference type="Gene3D" id="3.30.70.1060">
    <property type="entry name" value="Dimeric alpha+beta barrel"/>
    <property type="match status" value="1"/>
</dbReference>
<evidence type="ECO:0000259" key="2">
    <source>
        <dbReference type="Pfam" id="PF03795"/>
    </source>
</evidence>
<sequence>MNYYILFYDLNDNYLEERGQYRAEHLGMAKEAAEKGQLVLGGAMDSPADQAILIFRGNDEKLARDFAENDPYVKNGLVKSWKVRKWNAVIGSKFEE</sequence>
<dbReference type="PANTHER" id="PTHR33606:SF3">
    <property type="entry name" value="PROTEIN YCII"/>
    <property type="match status" value="1"/>
</dbReference>
<dbReference type="Proteomes" id="UP000241507">
    <property type="component" value="Chromosome"/>
</dbReference>
<protein>
    <recommendedName>
        <fullName evidence="2">YCII-related domain-containing protein</fullName>
    </recommendedName>
</protein>
<keyword evidence="4" id="KW-1185">Reference proteome</keyword>
<proteinExistence type="inferred from homology"/>
<dbReference type="KEGG" id="grs:C7S20_07920"/>
<dbReference type="EMBL" id="CP028136">
    <property type="protein sequence ID" value="AVR45201.1"/>
    <property type="molecule type" value="Genomic_DNA"/>
</dbReference>
<organism evidence="3 4">
    <name type="scientific">Christiangramia fulva</name>
    <dbReference type="NCBI Taxonomy" id="2126553"/>
    <lineage>
        <taxon>Bacteria</taxon>
        <taxon>Pseudomonadati</taxon>
        <taxon>Bacteroidota</taxon>
        <taxon>Flavobacteriia</taxon>
        <taxon>Flavobacteriales</taxon>
        <taxon>Flavobacteriaceae</taxon>
        <taxon>Christiangramia</taxon>
    </lineage>
</organism>
<dbReference type="AlphaFoldDB" id="A0A2R3Z4L6"/>
<name>A0A2R3Z4L6_9FLAO</name>
<dbReference type="PANTHER" id="PTHR33606">
    <property type="entry name" value="PROTEIN YCII"/>
    <property type="match status" value="1"/>
</dbReference>
<dbReference type="InterPro" id="IPR051807">
    <property type="entry name" value="Sec-metab_biosynth-assoc"/>
</dbReference>
<gene>
    <name evidence="3" type="ORF">C7S20_07920</name>
</gene>
<evidence type="ECO:0000313" key="3">
    <source>
        <dbReference type="EMBL" id="AVR45201.1"/>
    </source>
</evidence>
<reference evidence="4" key="1">
    <citation type="submission" date="2018-03" db="EMBL/GenBank/DDBJ databases">
        <title>Gramella fulva sp. nov., isolated from a dry surface of tidal flat.</title>
        <authorList>
            <person name="Hwang S.H."/>
            <person name="Hwang W.M."/>
            <person name="Kang K."/>
            <person name="Ahn T.-Y."/>
        </authorList>
    </citation>
    <scope>NUCLEOTIDE SEQUENCE [LARGE SCALE GENOMIC DNA]</scope>
    <source>
        <strain evidence="4">SH35</strain>
    </source>
</reference>
<feature type="domain" description="YCII-related" evidence="2">
    <location>
        <begin position="1"/>
        <end position="87"/>
    </location>
</feature>
<evidence type="ECO:0000256" key="1">
    <source>
        <dbReference type="ARBA" id="ARBA00007689"/>
    </source>
</evidence>
<dbReference type="RefSeq" id="WP_107011979.1">
    <property type="nucleotide sequence ID" value="NZ_CP028136.1"/>
</dbReference>
<evidence type="ECO:0000313" key="4">
    <source>
        <dbReference type="Proteomes" id="UP000241507"/>
    </source>
</evidence>
<dbReference type="NCBIfam" id="NF009508">
    <property type="entry name" value="PRK12866.1"/>
    <property type="match status" value="1"/>
</dbReference>
<dbReference type="InterPro" id="IPR005545">
    <property type="entry name" value="YCII"/>
</dbReference>
<dbReference type="Pfam" id="PF03795">
    <property type="entry name" value="YCII"/>
    <property type="match status" value="1"/>
</dbReference>
<accession>A0A2R3Z4L6</accession>
<dbReference type="InterPro" id="IPR011008">
    <property type="entry name" value="Dimeric_a/b-barrel"/>
</dbReference>
<dbReference type="SUPFAM" id="SSF54909">
    <property type="entry name" value="Dimeric alpha+beta barrel"/>
    <property type="match status" value="1"/>
</dbReference>
<comment type="similarity">
    <text evidence="1">Belongs to the YciI family.</text>
</comment>
<dbReference type="OrthoDB" id="9797014at2"/>